<name>A0A223LJC3_9CAUD</name>
<protein>
    <submittedName>
        <fullName evidence="2">Uncharacterized protein</fullName>
    </submittedName>
</protein>
<proteinExistence type="predicted"/>
<evidence type="ECO:0000256" key="1">
    <source>
        <dbReference type="SAM" id="Coils"/>
    </source>
</evidence>
<feature type="coiled-coil region" evidence="1">
    <location>
        <begin position="41"/>
        <end position="75"/>
    </location>
</feature>
<reference evidence="3" key="1">
    <citation type="submission" date="2017-07" db="EMBL/GenBank/DDBJ databases">
        <authorList>
            <person name="Putnam M.J."/>
            <person name="Sharma R."/>
            <person name="Kruger J.L."/>
            <person name="Berg J.A."/>
            <person name="Payne A.M."/>
            <person name="Fajardo C.P."/>
            <person name="Breakwell D.P."/>
            <person name="Hope S."/>
            <person name="Grose J.H."/>
        </authorList>
    </citation>
    <scope>NUCLEOTIDE SEQUENCE [LARGE SCALE GENOMIC DNA]</scope>
</reference>
<dbReference type="EMBL" id="MF459646">
    <property type="protein sequence ID" value="ASU03656.1"/>
    <property type="molecule type" value="Genomic_DNA"/>
</dbReference>
<gene>
    <name evidence="2" type="ORF">RISINGSUN_14</name>
</gene>
<dbReference type="Proteomes" id="UP000225553">
    <property type="component" value="Segment"/>
</dbReference>
<sequence>MNTSLLLIYLKDNSMSTSNAKMKPSVRKLYEDRLLKAQDHLATLTIARDNLQAAIEQAQDDVVSLERTLADDEVLGHLTFLSPTSRGLTQLCRNIEQGVAVIKKTEQAQQSQSEPCGMIAVPFSHIFRMIVNAYDDSATTPDQPESEQFMTMAAHVPFYHECAQQSQPESILTSLKPTKPTPDTVSRVEQAQAIVQQLNIDDLVIANHLIELLDGLKYDIPLITPDRICELAVQNFEGIHRREHCTPMQDHGFRFYVMTGRK</sequence>
<organism evidence="2 3">
    <name type="scientific">Erwinia phage vB_EamM_RisingSun</name>
    <dbReference type="NCBI Taxonomy" id="2026080"/>
    <lineage>
        <taxon>Viruses</taxon>
        <taxon>Duplodnaviria</taxon>
        <taxon>Heunggongvirae</taxon>
        <taxon>Uroviricota</taxon>
        <taxon>Caudoviricetes</taxon>
        <taxon>Chimalliviridae</taxon>
        <taxon>Risingsunvirus</taxon>
        <taxon>Risingsunvirus risingsun</taxon>
    </lineage>
</organism>
<evidence type="ECO:0000313" key="3">
    <source>
        <dbReference type="Proteomes" id="UP000225553"/>
    </source>
</evidence>
<keyword evidence="1" id="KW-0175">Coiled coil</keyword>
<accession>A0A223LJC3</accession>
<evidence type="ECO:0000313" key="2">
    <source>
        <dbReference type="EMBL" id="ASU03656.1"/>
    </source>
</evidence>
<keyword evidence="3" id="KW-1185">Reference proteome</keyword>